<dbReference type="Gene3D" id="3.30.420.10">
    <property type="entry name" value="Ribonuclease H-like superfamily/Ribonuclease H"/>
    <property type="match status" value="1"/>
</dbReference>
<feature type="domain" description="DDE" evidence="5">
    <location>
        <begin position="74"/>
        <end position="215"/>
    </location>
</feature>
<dbReference type="GO" id="GO:0003677">
    <property type="term" value="F:DNA binding"/>
    <property type="evidence" value="ECO:0007669"/>
    <property type="project" value="UniProtKB-KW"/>
</dbReference>
<dbReference type="GO" id="GO:0006310">
    <property type="term" value="P:DNA recombination"/>
    <property type="evidence" value="ECO:0007669"/>
    <property type="project" value="UniProtKB-KW"/>
</dbReference>
<organism evidence="6 7">
    <name type="scientific">Microvirga lotononidis</name>
    <dbReference type="NCBI Taxonomy" id="864069"/>
    <lineage>
        <taxon>Bacteria</taxon>
        <taxon>Pseudomonadati</taxon>
        <taxon>Pseudomonadota</taxon>
        <taxon>Alphaproteobacteria</taxon>
        <taxon>Hyphomicrobiales</taxon>
        <taxon>Methylobacteriaceae</taxon>
        <taxon>Microvirga</taxon>
    </lineage>
</organism>
<keyword evidence="3" id="KW-0238">DNA-binding</keyword>
<dbReference type="SUPFAM" id="SSF53098">
    <property type="entry name" value="Ribonuclease H-like"/>
    <property type="match status" value="1"/>
</dbReference>
<evidence type="ECO:0000313" key="6">
    <source>
        <dbReference type="EMBL" id="EIM30050.1"/>
    </source>
</evidence>
<dbReference type="InterPro" id="IPR032874">
    <property type="entry name" value="DDE_dom"/>
</dbReference>
<dbReference type="Proteomes" id="UP000003947">
    <property type="component" value="Unassembled WGS sequence"/>
</dbReference>
<evidence type="ECO:0000256" key="4">
    <source>
        <dbReference type="ARBA" id="ARBA00023172"/>
    </source>
</evidence>
<dbReference type="eggNOG" id="COG3316">
    <property type="taxonomic scope" value="Bacteria"/>
</dbReference>
<name>I4Z1F8_9HYPH</name>
<dbReference type="AlphaFoldDB" id="I4Z1F8"/>
<dbReference type="PANTHER" id="PTHR35528">
    <property type="entry name" value="BLL1675 PROTEIN"/>
    <property type="match status" value="1"/>
</dbReference>
<keyword evidence="4" id="KW-0233">DNA recombination</keyword>
<dbReference type="NCBIfam" id="NF033587">
    <property type="entry name" value="transpos_IS6"/>
    <property type="match status" value="1"/>
</dbReference>
<keyword evidence="2" id="KW-0815">Transposition</keyword>
<dbReference type="InterPro" id="IPR047930">
    <property type="entry name" value="Transpos_IS6"/>
</dbReference>
<accession>I4Z1F8</accession>
<keyword evidence="7" id="KW-1185">Reference proteome</keyword>
<dbReference type="Pfam" id="PF13610">
    <property type="entry name" value="DDE_Tnp_IS240"/>
    <property type="match status" value="1"/>
</dbReference>
<evidence type="ECO:0000313" key="7">
    <source>
        <dbReference type="Proteomes" id="UP000003947"/>
    </source>
</evidence>
<dbReference type="InterPro" id="IPR012337">
    <property type="entry name" value="RNaseH-like_sf"/>
</dbReference>
<evidence type="ECO:0000256" key="3">
    <source>
        <dbReference type="ARBA" id="ARBA00023125"/>
    </source>
</evidence>
<dbReference type="GO" id="GO:0032196">
    <property type="term" value="P:transposition"/>
    <property type="evidence" value="ECO:0007669"/>
    <property type="project" value="UniProtKB-KW"/>
</dbReference>
<comment type="function">
    <text evidence="1">Involved in the transposition of the insertion sequence.</text>
</comment>
<dbReference type="PATRIC" id="fig|864069.3.peg.1518"/>
<reference evidence="6 7" key="1">
    <citation type="submission" date="2012-02" db="EMBL/GenBank/DDBJ databases">
        <title>Improved High-Quality Draft sequence of Microvirga sp. WSM3557.</title>
        <authorList>
            <consortium name="US DOE Joint Genome Institute"/>
            <person name="Lucas S."/>
            <person name="Han J."/>
            <person name="Lapidus A."/>
            <person name="Cheng J.-F."/>
            <person name="Goodwin L."/>
            <person name="Pitluck S."/>
            <person name="Peters L."/>
            <person name="Zhang X."/>
            <person name="Detter J.C."/>
            <person name="Han C."/>
            <person name="Tapia R."/>
            <person name="Land M."/>
            <person name="Hauser L."/>
            <person name="Kyrpides N."/>
            <person name="Ivanova N."/>
            <person name="Pagani I."/>
            <person name="Brau L."/>
            <person name="Yates R."/>
            <person name="O'Hara G."/>
            <person name="Rui T."/>
            <person name="Howieson J."/>
            <person name="Reeve W."/>
            <person name="Woyke T."/>
        </authorList>
    </citation>
    <scope>NUCLEOTIDE SEQUENCE [LARGE SCALE GENOMIC DNA]</scope>
    <source>
        <strain evidence="6 7">WSM3557</strain>
    </source>
</reference>
<dbReference type="HOGENOM" id="CLU_067322_1_0_5"/>
<proteinExistence type="predicted"/>
<evidence type="ECO:0000256" key="2">
    <source>
        <dbReference type="ARBA" id="ARBA00022578"/>
    </source>
</evidence>
<sequence>MEGCVFKGRHFDRSVILLCIRWYLAYNLSLRNLEEMMVERGISVDHATIHRWVIRYSPELLKRFNSCKRSVTGKWHIDETYIKVRGQWRYLYRAIDSNGDMVEFWFSERRNLAAAKRFLRKAPKRHGRPERIVIDGSQTNREAILSCDAEGRLQDHSRHRLKPIRIRRSAYLNNRIEQDHRAIKRRVRPMLGFKAMNSARVILGGIEMIHMMRKQQAIYARNPQPSLAEQFERLAI</sequence>
<dbReference type="EMBL" id="JH660640">
    <property type="protein sequence ID" value="EIM30050.1"/>
    <property type="molecule type" value="Genomic_DNA"/>
</dbReference>
<dbReference type="InterPro" id="IPR036397">
    <property type="entry name" value="RNaseH_sf"/>
</dbReference>
<evidence type="ECO:0000256" key="1">
    <source>
        <dbReference type="ARBA" id="ARBA00002286"/>
    </source>
</evidence>
<gene>
    <name evidence="6" type="ORF">MicloDRAFT_00013710</name>
</gene>
<protein>
    <submittedName>
        <fullName evidence="6">Transposase</fullName>
    </submittedName>
</protein>
<evidence type="ECO:0000259" key="5">
    <source>
        <dbReference type="Pfam" id="PF13610"/>
    </source>
</evidence>
<dbReference type="PANTHER" id="PTHR35528:SF3">
    <property type="entry name" value="BLL1675 PROTEIN"/>
    <property type="match status" value="1"/>
</dbReference>
<dbReference type="InterPro" id="IPR052183">
    <property type="entry name" value="IS_Transposase"/>
</dbReference>